<keyword evidence="6 8" id="KW-0472">Membrane</keyword>
<evidence type="ECO:0000256" key="6">
    <source>
        <dbReference type="ARBA" id="ARBA00023136"/>
    </source>
</evidence>
<keyword evidence="3 8" id="KW-0812">Transmembrane</keyword>
<dbReference type="InterPro" id="IPR010420">
    <property type="entry name" value="CASTOR/POLLUX/SYM8_dom"/>
</dbReference>
<evidence type="ECO:0000256" key="1">
    <source>
        <dbReference type="ARBA" id="ARBA00004127"/>
    </source>
</evidence>
<sequence>MTQNKPGLGERFRYWFDGWMSRGTGALIALLAIVTAVLVVLVTLITFALGSGARPEGQPHGFLDLLWATLMRAIDSGTLAGDNGWGYRGLMLVITIAGIVIVASLISIISGAFDAKVDELRKGRSRVLETDHTLILGWSHKVFALIHEISIANESRGRSAIVILADMDKVEMEDAIRTEVGPTGRTRIVCRTGDPMNLRDLELGNPDAARSIIVLGADGDDDPDATVIKTTLALTNNKNRKAGRYHIVGELAHGANLEAGRLVGRDEAHWVLALDLISRVTVQSCRQSGLSVVYTELLDFEGDEIYFTDQPSLHGRTYFDAQIAFSDCTVIGIVTPDAVLINPAPDTVYVAGHQLVVIAEDDSTIRLGGDPVPADESAIASPTPYEPQPEHTIILGINSGLRVMLDELHSYVAAGSTVTIVADALEPELPDYPGMSVTFTRADPTQRGVLDDLVIGPHHHVIVLAARDTLPAQRADARTLVTLLHLREIADETGAELNIVSEMLDDRNRELAEVTKADDFIVSEKLVSLMLSQISENERLSDVFRVLFDSAGSEVYIRPAELYIAPGAEVDFYTIAAAARRVNETAIGYRIAAESHDADAAYGVRVNPPKAARVSFAAGDRIIVLAEE</sequence>
<dbReference type="Gene3D" id="3.40.50.720">
    <property type="entry name" value="NAD(P)-binding Rossmann-like Domain"/>
    <property type="match status" value="2"/>
</dbReference>
<feature type="domain" description="CASTOR/POLLUX/SYM8 ion channel conserved" evidence="9">
    <location>
        <begin position="275"/>
        <end position="366"/>
    </location>
</feature>
<dbReference type="PANTHER" id="PTHR31563">
    <property type="entry name" value="ION CHANNEL POLLUX-RELATED"/>
    <property type="match status" value="1"/>
</dbReference>
<dbReference type="PANTHER" id="PTHR31563:SF10">
    <property type="entry name" value="ION CHANNEL POLLUX-RELATED"/>
    <property type="match status" value="1"/>
</dbReference>
<reference evidence="11" key="1">
    <citation type="journal article" date="2019" name="Int. J. Syst. Evol. Microbiol.">
        <title>The Global Catalogue of Microorganisms (GCM) 10K type strain sequencing project: providing services to taxonomists for standard genome sequencing and annotation.</title>
        <authorList>
            <consortium name="The Broad Institute Genomics Platform"/>
            <consortium name="The Broad Institute Genome Sequencing Center for Infectious Disease"/>
            <person name="Wu L."/>
            <person name="Ma J."/>
        </authorList>
    </citation>
    <scope>NUCLEOTIDE SEQUENCE [LARGE SCALE GENOMIC DNA]</scope>
    <source>
        <strain evidence="11">NBRC 108894</strain>
    </source>
</reference>
<evidence type="ECO:0000256" key="7">
    <source>
        <dbReference type="ARBA" id="ARBA00023303"/>
    </source>
</evidence>
<dbReference type="SUPFAM" id="SSF51735">
    <property type="entry name" value="NAD(P)-binding Rossmann-fold domains"/>
    <property type="match status" value="1"/>
</dbReference>
<gene>
    <name evidence="10" type="ORF">GCM10025881_35630</name>
</gene>
<evidence type="ECO:0000313" key="10">
    <source>
        <dbReference type="EMBL" id="GMA96739.1"/>
    </source>
</evidence>
<keyword evidence="5" id="KW-0406">Ion transport</keyword>
<keyword evidence="7" id="KW-0407">Ion channel</keyword>
<comment type="caution">
    <text evidence="10">The sequence shown here is derived from an EMBL/GenBank/DDBJ whole genome shotgun (WGS) entry which is preliminary data.</text>
</comment>
<dbReference type="InterPro" id="IPR036721">
    <property type="entry name" value="RCK_C_sf"/>
</dbReference>
<dbReference type="Proteomes" id="UP001157034">
    <property type="component" value="Unassembled WGS sequence"/>
</dbReference>
<evidence type="ECO:0000256" key="4">
    <source>
        <dbReference type="ARBA" id="ARBA00022989"/>
    </source>
</evidence>
<evidence type="ECO:0000256" key="5">
    <source>
        <dbReference type="ARBA" id="ARBA00023065"/>
    </source>
</evidence>
<dbReference type="EMBL" id="BSVB01000001">
    <property type="protein sequence ID" value="GMA96739.1"/>
    <property type="molecule type" value="Genomic_DNA"/>
</dbReference>
<keyword evidence="11" id="KW-1185">Reference proteome</keyword>
<feature type="transmembrane region" description="Helical" evidence="8">
    <location>
        <begin position="87"/>
        <end position="113"/>
    </location>
</feature>
<dbReference type="SUPFAM" id="SSF116726">
    <property type="entry name" value="TrkA C-terminal domain-like"/>
    <property type="match status" value="1"/>
</dbReference>
<evidence type="ECO:0000259" key="9">
    <source>
        <dbReference type="Pfam" id="PF06241"/>
    </source>
</evidence>
<dbReference type="RefSeq" id="WP_284255258.1">
    <property type="nucleotide sequence ID" value="NZ_BAAAQO010000004.1"/>
</dbReference>
<dbReference type="InterPro" id="IPR036291">
    <property type="entry name" value="NAD(P)-bd_dom_sf"/>
</dbReference>
<protein>
    <submittedName>
        <fullName evidence="10">Lipoprotein</fullName>
    </submittedName>
</protein>
<feature type="transmembrane region" description="Helical" evidence="8">
    <location>
        <begin position="26"/>
        <end position="50"/>
    </location>
</feature>
<proteinExistence type="predicted"/>
<name>A0ABQ6KDC4_9MICO</name>
<dbReference type="InterPro" id="IPR044849">
    <property type="entry name" value="CASTOR/POLLUX/SYM8-like"/>
</dbReference>
<keyword evidence="10" id="KW-0449">Lipoprotein</keyword>
<evidence type="ECO:0000313" key="11">
    <source>
        <dbReference type="Proteomes" id="UP001157034"/>
    </source>
</evidence>
<evidence type="ECO:0000256" key="8">
    <source>
        <dbReference type="SAM" id="Phobius"/>
    </source>
</evidence>
<evidence type="ECO:0000256" key="2">
    <source>
        <dbReference type="ARBA" id="ARBA00022448"/>
    </source>
</evidence>
<accession>A0ABQ6KDC4</accession>
<keyword evidence="2" id="KW-0813">Transport</keyword>
<comment type="subcellular location">
    <subcellularLocation>
        <location evidence="1">Endomembrane system</location>
        <topology evidence="1">Multi-pass membrane protein</topology>
    </subcellularLocation>
</comment>
<dbReference type="Pfam" id="PF06241">
    <property type="entry name" value="Castor_Poll_mid"/>
    <property type="match status" value="1"/>
</dbReference>
<organism evidence="10 11">
    <name type="scientific">Pseudolysinimonas kribbensis</name>
    <dbReference type="NCBI Taxonomy" id="433641"/>
    <lineage>
        <taxon>Bacteria</taxon>
        <taxon>Bacillati</taxon>
        <taxon>Actinomycetota</taxon>
        <taxon>Actinomycetes</taxon>
        <taxon>Micrococcales</taxon>
        <taxon>Microbacteriaceae</taxon>
        <taxon>Pseudolysinimonas</taxon>
    </lineage>
</organism>
<keyword evidence="4 8" id="KW-1133">Transmembrane helix</keyword>
<evidence type="ECO:0000256" key="3">
    <source>
        <dbReference type="ARBA" id="ARBA00022692"/>
    </source>
</evidence>